<dbReference type="AlphaFoldDB" id="A0A1G9ZRC0"/>
<evidence type="ECO:0000256" key="3">
    <source>
        <dbReference type="ARBA" id="ARBA00022676"/>
    </source>
</evidence>
<dbReference type="GO" id="GO:0016757">
    <property type="term" value="F:glycosyltransferase activity"/>
    <property type="evidence" value="ECO:0007669"/>
    <property type="project" value="UniProtKB-KW"/>
</dbReference>
<dbReference type="Pfam" id="PF00535">
    <property type="entry name" value="Glycos_transf_2"/>
    <property type="match status" value="1"/>
</dbReference>
<keyword evidence="4 6" id="KW-0808">Transferase</keyword>
<evidence type="ECO:0000313" key="6">
    <source>
        <dbReference type="EMBL" id="SDN23655.1"/>
    </source>
</evidence>
<keyword evidence="7" id="KW-1185">Reference proteome</keyword>
<evidence type="ECO:0000256" key="4">
    <source>
        <dbReference type="ARBA" id="ARBA00022679"/>
    </source>
</evidence>
<dbReference type="PANTHER" id="PTHR43179:SF12">
    <property type="entry name" value="GALACTOFURANOSYLTRANSFERASE GLFT2"/>
    <property type="match status" value="1"/>
</dbReference>
<protein>
    <submittedName>
        <fullName evidence="6">Rhamnosyltransferase</fullName>
    </submittedName>
</protein>
<dbReference type="SUPFAM" id="SSF53448">
    <property type="entry name" value="Nucleotide-diphospho-sugar transferases"/>
    <property type="match status" value="1"/>
</dbReference>
<dbReference type="InterPro" id="IPR001173">
    <property type="entry name" value="Glyco_trans_2-like"/>
</dbReference>
<dbReference type="EMBL" id="FNIM01000001">
    <property type="protein sequence ID" value="SDN23655.1"/>
    <property type="molecule type" value="Genomic_DNA"/>
</dbReference>
<accession>A0A1G9ZRC0</accession>
<dbReference type="RefSeq" id="WP_092532431.1">
    <property type="nucleotide sequence ID" value="NZ_FNIM01000001.1"/>
</dbReference>
<dbReference type="CDD" id="cd02526">
    <property type="entry name" value="GT2_RfbF_like"/>
    <property type="match status" value="1"/>
</dbReference>
<reference evidence="7" key="1">
    <citation type="submission" date="2016-10" db="EMBL/GenBank/DDBJ databases">
        <authorList>
            <person name="Varghese N."/>
            <person name="Submissions S."/>
        </authorList>
    </citation>
    <scope>NUCLEOTIDE SEQUENCE [LARGE SCALE GENOMIC DNA]</scope>
    <source>
        <strain evidence="7">DSM 27982</strain>
    </source>
</reference>
<evidence type="ECO:0000313" key="7">
    <source>
        <dbReference type="Proteomes" id="UP000198541"/>
    </source>
</evidence>
<gene>
    <name evidence="6" type="ORF">SAMN05216355_101355</name>
</gene>
<dbReference type="PANTHER" id="PTHR43179">
    <property type="entry name" value="RHAMNOSYLTRANSFERASE WBBL"/>
    <property type="match status" value="1"/>
</dbReference>
<proteinExistence type="inferred from homology"/>
<dbReference type="InterPro" id="IPR029044">
    <property type="entry name" value="Nucleotide-diphossugar_trans"/>
</dbReference>
<dbReference type="Proteomes" id="UP000198541">
    <property type="component" value="Unassembled WGS sequence"/>
</dbReference>
<dbReference type="Gene3D" id="3.90.550.10">
    <property type="entry name" value="Spore Coat Polysaccharide Biosynthesis Protein SpsA, Chain A"/>
    <property type="match status" value="1"/>
</dbReference>
<organism evidence="6 7">
    <name type="scientific">Actinomyces ruminicola</name>
    <dbReference type="NCBI Taxonomy" id="332524"/>
    <lineage>
        <taxon>Bacteria</taxon>
        <taxon>Bacillati</taxon>
        <taxon>Actinomycetota</taxon>
        <taxon>Actinomycetes</taxon>
        <taxon>Actinomycetales</taxon>
        <taxon>Actinomycetaceae</taxon>
        <taxon>Actinomyces</taxon>
    </lineage>
</organism>
<name>A0A1G9ZRC0_9ACTO</name>
<feature type="domain" description="Glycosyltransferase 2-like" evidence="5">
    <location>
        <begin position="27"/>
        <end position="171"/>
    </location>
</feature>
<evidence type="ECO:0000259" key="5">
    <source>
        <dbReference type="Pfam" id="PF00535"/>
    </source>
</evidence>
<evidence type="ECO:0000256" key="2">
    <source>
        <dbReference type="ARBA" id="ARBA00006739"/>
    </source>
</evidence>
<keyword evidence="3" id="KW-0328">Glycosyltransferase</keyword>
<comment type="similarity">
    <text evidence="2">Belongs to the glycosyltransferase 2 family.</text>
</comment>
<comment type="pathway">
    <text evidence="1">Cell wall biogenesis; cell wall polysaccharide biosynthesis.</text>
</comment>
<sequence>MPVVVAVVVTFDPDHDITGLLQVLDAQCDHVVVVDNGSSADGLSRIETAAAKTQAEVLPLGRNRGIAAAQNVGIARAQDLGASHVLLSDHDSLPAPGMVEQLLSGFDSAAHVAAVGPLPEEDREGGDQLVYVCRRWKPGRATPAELDTDLLEVAFLIASGCLVNVEALKTVGLMDESLFIDHVDLEWGLRARRAGYRLLVAPGAKLHHSLGDDVVMLPGRSQPVHVHGPNRNYYLARNTIALVRRRSLMPWRWRVRYVYWLAKYVAFNGLLPDRSKERRRMLRRGISDGLRGRSGPLEARV</sequence>
<evidence type="ECO:0000256" key="1">
    <source>
        <dbReference type="ARBA" id="ARBA00004776"/>
    </source>
</evidence>